<dbReference type="InterPro" id="IPR000396">
    <property type="entry name" value="Pdiesterase2"/>
</dbReference>
<dbReference type="AlphaFoldDB" id="G4T8Y5"/>
<accession>G4T8Y5</accession>
<dbReference type="Pfam" id="PF02112">
    <property type="entry name" value="PDEase_II"/>
    <property type="match status" value="1"/>
</dbReference>
<dbReference type="GO" id="GO:0047555">
    <property type="term" value="F:3',5'-cyclic-GMP phosphodiesterase activity"/>
    <property type="evidence" value="ECO:0007669"/>
    <property type="project" value="TreeGrafter"/>
</dbReference>
<keyword evidence="2" id="KW-1185">Reference proteome</keyword>
<dbReference type="PRINTS" id="PR00388">
    <property type="entry name" value="PDIESTERASE2"/>
</dbReference>
<sequence>MGDKGMSKSGERRQPRPFGFICSLTRDYKPFTQTALQTASRPLESASTAISCNLALPFLRWRRAGALAVKKAGPQGEKRSSVDPPDEKEMTVSSHSFDFVCLGAGGGPVETDLSAYLLKPSESKWEDGIIAVEAGSGIGALSSILERFPDTFNDLMTIDDSLPTSVRAAQLYSYIQTFLISHSHLDHVLSLILSAGSLSAPPPLHQEPKLRRRIVGTKQVLDDLSTMVFSDRIWPNLVSWSADSSVPAFLYLYQPIGTPSLATNDTFLDADFTTLYHSLNDTVSALAIPVSHGLCQSSHVHAPAGTYSSTAFFIRHNITSKQLLFFGDVEPDSLARNPSTRKVWHVAASLITSITPNGQKVLDSIFIECSWPSSRKDSELYGHLNPQHLLQEMKSLAEEVMRRKESGNMASPGSPTSLEFVSSFKAPLNGSEHVAVSTDAPKKKRRRTILRRHTRDKTFSSNASDASTIASGSAVALNSTPEIPQTEGLPLRGALAGVKLYVMHFKAPMEYSPGIKNGKLSHLIANELRVLVNKEELGLEIIALEQGMRLGSLSAI</sequence>
<dbReference type="Proteomes" id="UP000007148">
    <property type="component" value="Unassembled WGS sequence"/>
</dbReference>
<dbReference type="CDD" id="cd07735">
    <property type="entry name" value="class_II_PDE_MBL-fold"/>
    <property type="match status" value="1"/>
</dbReference>
<protein>
    <submittedName>
        <fullName evidence="1">Related to 3`,5`-cyclic-nucleotide phosphodiesterase</fullName>
    </submittedName>
</protein>
<dbReference type="GO" id="GO:0006198">
    <property type="term" value="P:cAMP catabolic process"/>
    <property type="evidence" value="ECO:0007669"/>
    <property type="project" value="InterPro"/>
</dbReference>
<comment type="caution">
    <text evidence="1">The sequence shown here is derived from an EMBL/GenBank/DDBJ whole genome shotgun (WGS) entry which is preliminary data.</text>
</comment>
<dbReference type="GO" id="GO:0004115">
    <property type="term" value="F:3',5'-cyclic-AMP phosphodiesterase activity"/>
    <property type="evidence" value="ECO:0007669"/>
    <property type="project" value="InterPro"/>
</dbReference>
<reference evidence="1 2" key="1">
    <citation type="journal article" date="2011" name="PLoS Pathog.">
        <title>Endophytic Life Strategies Decoded by Genome and Transcriptome Analyses of the Mutualistic Root Symbiont Piriformospora indica.</title>
        <authorList>
            <person name="Zuccaro A."/>
            <person name="Lahrmann U."/>
            <person name="Guldener U."/>
            <person name="Langen G."/>
            <person name="Pfiffi S."/>
            <person name="Biedenkopf D."/>
            <person name="Wong P."/>
            <person name="Samans B."/>
            <person name="Grimm C."/>
            <person name="Basiewicz M."/>
            <person name="Murat C."/>
            <person name="Martin F."/>
            <person name="Kogel K.H."/>
        </authorList>
    </citation>
    <scope>NUCLEOTIDE SEQUENCE [LARGE SCALE GENOMIC DNA]</scope>
    <source>
        <strain evidence="1 2">DSM 11827</strain>
    </source>
</reference>
<gene>
    <name evidence="1" type="ORF">PIIN_01587</name>
</gene>
<dbReference type="EMBL" id="CAFZ01000019">
    <property type="protein sequence ID" value="CCA67763.1"/>
    <property type="molecule type" value="Genomic_DNA"/>
</dbReference>
<proteinExistence type="predicted"/>
<dbReference type="eggNOG" id="ENOG502RFKK">
    <property type="taxonomic scope" value="Eukaryota"/>
</dbReference>
<dbReference type="PANTHER" id="PTHR28283:SF1">
    <property type="entry name" value="3',5'-CYCLIC-NUCLEOTIDE PHOSPHODIESTERASE 1"/>
    <property type="match status" value="1"/>
</dbReference>
<dbReference type="Gene3D" id="3.60.15.10">
    <property type="entry name" value="Ribonuclease Z/Hydroxyacylglutathione hydrolase-like"/>
    <property type="match status" value="1"/>
</dbReference>
<dbReference type="SUPFAM" id="SSF56281">
    <property type="entry name" value="Metallo-hydrolase/oxidoreductase"/>
    <property type="match status" value="1"/>
</dbReference>
<dbReference type="InParanoid" id="G4T8Y5"/>
<dbReference type="OMA" id="FNDLMTI"/>
<dbReference type="STRING" id="1109443.G4T8Y5"/>
<organism evidence="1 2">
    <name type="scientific">Serendipita indica (strain DSM 11827)</name>
    <name type="common">Root endophyte fungus</name>
    <name type="synonym">Piriformospora indica</name>
    <dbReference type="NCBI Taxonomy" id="1109443"/>
    <lineage>
        <taxon>Eukaryota</taxon>
        <taxon>Fungi</taxon>
        <taxon>Dikarya</taxon>
        <taxon>Basidiomycota</taxon>
        <taxon>Agaricomycotina</taxon>
        <taxon>Agaricomycetes</taxon>
        <taxon>Sebacinales</taxon>
        <taxon>Serendipitaceae</taxon>
        <taxon>Serendipita</taxon>
    </lineage>
</organism>
<dbReference type="PANTHER" id="PTHR28283">
    <property type="entry name" value="3',5'-CYCLIC-NUCLEOTIDE PHOSPHODIESTERASE 1"/>
    <property type="match status" value="1"/>
</dbReference>
<evidence type="ECO:0000313" key="2">
    <source>
        <dbReference type="Proteomes" id="UP000007148"/>
    </source>
</evidence>
<evidence type="ECO:0000313" key="1">
    <source>
        <dbReference type="EMBL" id="CCA67763.1"/>
    </source>
</evidence>
<dbReference type="FunCoup" id="G4T8Y5">
    <property type="interactions" value="41"/>
</dbReference>
<dbReference type="InterPro" id="IPR036866">
    <property type="entry name" value="RibonucZ/Hydroxyglut_hydro"/>
</dbReference>
<dbReference type="OrthoDB" id="258495at2759"/>
<dbReference type="HOGENOM" id="CLU_016658_0_0_1"/>
<name>G4T8Y5_SERID</name>
<dbReference type="GO" id="GO:1902660">
    <property type="term" value="P:negative regulation of glucose mediated signaling pathway"/>
    <property type="evidence" value="ECO:0007669"/>
    <property type="project" value="TreeGrafter"/>
</dbReference>